<dbReference type="EMBL" id="JAPEVB010000005">
    <property type="protein sequence ID" value="KAJ4387601.1"/>
    <property type="molecule type" value="Genomic_DNA"/>
</dbReference>
<dbReference type="PANTHER" id="PTHR35204">
    <property type="entry name" value="YALI0A21131P"/>
    <property type="match status" value="1"/>
</dbReference>
<evidence type="ECO:0000313" key="4">
    <source>
        <dbReference type="Proteomes" id="UP001140453"/>
    </source>
</evidence>
<dbReference type="OrthoDB" id="10261782at2759"/>
<proteinExistence type="predicted"/>
<sequence length="567" mass="63392">MALYRAIDIFFRISCILVVVAAELTTKPSLEQACLNAVPIFNSIHSATRQWGSSLNHNGLAIIPAKVPKGNLLYHGTHSSDIKTTGLEWLAFEPEHSEAFSASWRARQKRDTSVSEQVPVHGLDDNDRSQEPQSGTSAEQPPIRGYLRTYQASRDLNLLYFDGMSAAKGCLGTVDTQDLVMRMINGTSPCDQFFVDIMIHDIARVSEICDIITPLGYDGLLRMEVGFEIVYCDFDDGGLHLLSQLRRPFWDKMKAWYDFARMSFHMARAASQHYDGMAEAGRLQLDFSRMISAYFYPINVTNPNEDAEDHAPGARTFPRLLFTTHHERQSIQRRVQDVAGTRSGPGINWQAIVDAIVSRYADRLALLAELSPAIQHSDASLFAAEVFTATNTYVNYLSTPDDISLLATDAEEEALSRARCQNHYLQQVKPSKSSFTPEDHLIHAAITQVTGRICETLFQARSNIQEAYQSELRDQETRSSALSQAAEVSQESVRGLVRDLQWTGWEKCATCAVDELCFVPMFPFGSPEDAKRPHCIDEGAVGLGLNLSNNYWRVDVLNAFQSMTDPS</sequence>
<dbReference type="AlphaFoldDB" id="A0A9W9CTN4"/>
<evidence type="ECO:0000256" key="2">
    <source>
        <dbReference type="SAM" id="SignalP"/>
    </source>
</evidence>
<evidence type="ECO:0000256" key="1">
    <source>
        <dbReference type="SAM" id="MobiDB-lite"/>
    </source>
</evidence>
<feature type="chain" id="PRO_5040871988" evidence="2">
    <location>
        <begin position="23"/>
        <end position="567"/>
    </location>
</feature>
<keyword evidence="4" id="KW-1185">Reference proteome</keyword>
<accession>A0A9W9CTN4</accession>
<dbReference type="InterPro" id="IPR038921">
    <property type="entry name" value="YOR389W-like"/>
</dbReference>
<dbReference type="PANTHER" id="PTHR35204:SF1">
    <property type="entry name" value="ENTEROTOXIN"/>
    <property type="match status" value="1"/>
</dbReference>
<organism evidence="3 4">
    <name type="scientific">Gnomoniopsis smithogilvyi</name>
    <dbReference type="NCBI Taxonomy" id="1191159"/>
    <lineage>
        <taxon>Eukaryota</taxon>
        <taxon>Fungi</taxon>
        <taxon>Dikarya</taxon>
        <taxon>Ascomycota</taxon>
        <taxon>Pezizomycotina</taxon>
        <taxon>Sordariomycetes</taxon>
        <taxon>Sordariomycetidae</taxon>
        <taxon>Diaporthales</taxon>
        <taxon>Gnomoniaceae</taxon>
        <taxon>Gnomoniopsis</taxon>
    </lineage>
</organism>
<evidence type="ECO:0000313" key="3">
    <source>
        <dbReference type="EMBL" id="KAJ4387601.1"/>
    </source>
</evidence>
<comment type="caution">
    <text evidence="3">The sequence shown here is derived from an EMBL/GenBank/DDBJ whole genome shotgun (WGS) entry which is preliminary data.</text>
</comment>
<protein>
    <submittedName>
        <fullName evidence="3">Uncharacterized protein</fullName>
    </submittedName>
</protein>
<name>A0A9W9CTN4_9PEZI</name>
<gene>
    <name evidence="3" type="ORF">N0V93_008197</name>
</gene>
<keyword evidence="2" id="KW-0732">Signal</keyword>
<dbReference type="Proteomes" id="UP001140453">
    <property type="component" value="Unassembled WGS sequence"/>
</dbReference>
<reference evidence="3" key="1">
    <citation type="submission" date="2022-10" db="EMBL/GenBank/DDBJ databases">
        <title>Tapping the CABI collections for fungal endophytes: first genome assemblies for Collariella, Neodidymelliopsis, Ascochyta clinopodiicola, Didymella pomorum, Didymosphaeria variabile, Neocosmospora piperis and Neocucurbitaria cava.</title>
        <authorList>
            <person name="Hill R."/>
        </authorList>
    </citation>
    <scope>NUCLEOTIDE SEQUENCE</scope>
    <source>
        <strain evidence="3">IMI 355082</strain>
    </source>
</reference>
<feature type="region of interest" description="Disordered" evidence="1">
    <location>
        <begin position="110"/>
        <end position="144"/>
    </location>
</feature>
<feature type="signal peptide" evidence="2">
    <location>
        <begin position="1"/>
        <end position="22"/>
    </location>
</feature>